<proteinExistence type="predicted"/>
<dbReference type="PANTHER" id="PTHR12558">
    <property type="entry name" value="CELL DIVISION CYCLE 16,23,27"/>
    <property type="match status" value="1"/>
</dbReference>
<dbReference type="Proteomes" id="UP000264330">
    <property type="component" value="Unassembled WGS sequence"/>
</dbReference>
<feature type="repeat" description="TPR" evidence="3">
    <location>
        <begin position="332"/>
        <end position="365"/>
    </location>
</feature>
<protein>
    <submittedName>
        <fullName evidence="4">Uncharacterized protein</fullName>
    </submittedName>
</protein>
<gene>
    <name evidence="4" type="ORF">DGQ38_19015</name>
</gene>
<dbReference type="SMART" id="SM00028">
    <property type="entry name" value="TPR"/>
    <property type="match status" value="4"/>
</dbReference>
<comment type="caution">
    <text evidence="4">The sequence shown here is derived from an EMBL/GenBank/DDBJ whole genome shotgun (WGS) entry which is preliminary data.</text>
</comment>
<sequence length="473" mass="54929">MGIVIEPQISKTLLKQILILAFFGHLYLVPGKAFAIIQQPEDKNSATVNSDLGEVNDDFQEYFFEALKQRGIENYEKANEALQKCLAINDQSPVIYYEIAKNHYSLEEFEQAKAYFQKALDLKPNDENILREYYENEIASVDYESAIQILQKLIKIDTKYREDLADLYILSDRYDNALSLIDSLDIQYGENEYRTHLRRQIYARTNNTDAQIANLEKAIKDDPKEEENYLNLIYVLSDEGMEEEAFKTAQQLLQVSPGSSLAHLALYKFYLNKDQPEEAMQSMQMVFKSEEIDAASKYKVLNDFLLFVNQNPQWENELMEVSQMLSKQENEPSLYRKLGEYYLKSNNKADALRYFEMGLKEDPANFEMIKNTLILRIDLEHFENAEKLASEARDIFPAQPIFYLLNGVALNKLKNYSEAVEILTFGLDFLIENPRMEADFYQQISVSYAGLEDKERANEYKAKAIKTLKEATK</sequence>
<evidence type="ECO:0000256" key="1">
    <source>
        <dbReference type="ARBA" id="ARBA00022737"/>
    </source>
</evidence>
<dbReference type="PANTHER" id="PTHR12558:SF13">
    <property type="entry name" value="CELL DIVISION CYCLE PROTEIN 27 HOMOLOG"/>
    <property type="match status" value="1"/>
</dbReference>
<dbReference type="InterPro" id="IPR013105">
    <property type="entry name" value="TPR_2"/>
</dbReference>
<dbReference type="Gene3D" id="1.25.40.10">
    <property type="entry name" value="Tetratricopeptide repeat domain"/>
    <property type="match status" value="3"/>
</dbReference>
<dbReference type="AlphaFoldDB" id="A0A3D5J573"/>
<evidence type="ECO:0000256" key="2">
    <source>
        <dbReference type="ARBA" id="ARBA00022803"/>
    </source>
</evidence>
<keyword evidence="2 3" id="KW-0802">TPR repeat</keyword>
<evidence type="ECO:0000313" key="5">
    <source>
        <dbReference type="Proteomes" id="UP000264330"/>
    </source>
</evidence>
<name>A0A3D5J573_9FLAO</name>
<feature type="repeat" description="TPR" evidence="3">
    <location>
        <begin position="93"/>
        <end position="126"/>
    </location>
</feature>
<dbReference type="EMBL" id="DPMF01000432">
    <property type="protein sequence ID" value="HCV83133.1"/>
    <property type="molecule type" value="Genomic_DNA"/>
</dbReference>
<evidence type="ECO:0000313" key="4">
    <source>
        <dbReference type="EMBL" id="HCV83133.1"/>
    </source>
</evidence>
<dbReference type="PROSITE" id="PS50005">
    <property type="entry name" value="TPR"/>
    <property type="match status" value="2"/>
</dbReference>
<reference evidence="4 5" key="1">
    <citation type="journal article" date="2018" name="Nat. Biotechnol.">
        <title>A standardized bacterial taxonomy based on genome phylogeny substantially revises the tree of life.</title>
        <authorList>
            <person name="Parks D.H."/>
            <person name="Chuvochina M."/>
            <person name="Waite D.W."/>
            <person name="Rinke C."/>
            <person name="Skarshewski A."/>
            <person name="Chaumeil P.A."/>
            <person name="Hugenholtz P."/>
        </authorList>
    </citation>
    <scope>NUCLEOTIDE SEQUENCE [LARGE SCALE GENOMIC DNA]</scope>
    <source>
        <strain evidence="4">UBA9359</strain>
    </source>
</reference>
<organism evidence="4 5">
    <name type="scientific">Zunongwangia profunda</name>
    <dbReference type="NCBI Taxonomy" id="398743"/>
    <lineage>
        <taxon>Bacteria</taxon>
        <taxon>Pseudomonadati</taxon>
        <taxon>Bacteroidota</taxon>
        <taxon>Flavobacteriia</taxon>
        <taxon>Flavobacteriales</taxon>
        <taxon>Flavobacteriaceae</taxon>
        <taxon>Zunongwangia</taxon>
    </lineage>
</organism>
<dbReference type="SUPFAM" id="SSF48452">
    <property type="entry name" value="TPR-like"/>
    <property type="match status" value="2"/>
</dbReference>
<accession>A0A3D5J573</accession>
<keyword evidence="1" id="KW-0677">Repeat</keyword>
<dbReference type="InterPro" id="IPR019734">
    <property type="entry name" value="TPR_rpt"/>
</dbReference>
<dbReference type="InterPro" id="IPR011990">
    <property type="entry name" value="TPR-like_helical_dom_sf"/>
</dbReference>
<dbReference type="PROSITE" id="PS50293">
    <property type="entry name" value="TPR_REGION"/>
    <property type="match status" value="1"/>
</dbReference>
<dbReference type="Pfam" id="PF07719">
    <property type="entry name" value="TPR_2"/>
    <property type="match status" value="1"/>
</dbReference>
<evidence type="ECO:0000256" key="3">
    <source>
        <dbReference type="PROSITE-ProRule" id="PRU00339"/>
    </source>
</evidence>